<keyword evidence="3" id="KW-0132">Cell division</keyword>
<feature type="coiled-coil region" evidence="2">
    <location>
        <begin position="6"/>
        <end position="75"/>
    </location>
</feature>
<dbReference type="KEGG" id="tmai:FVE67_06645"/>
<dbReference type="Gene3D" id="1.20.5.340">
    <property type="match status" value="1"/>
</dbReference>
<dbReference type="Proteomes" id="UP000501253">
    <property type="component" value="Chromosome"/>
</dbReference>
<dbReference type="GO" id="GO:0090529">
    <property type="term" value="P:cell septum assembly"/>
    <property type="evidence" value="ECO:0007669"/>
    <property type="project" value="InterPro"/>
</dbReference>
<evidence type="ECO:0000256" key="1">
    <source>
        <dbReference type="ARBA" id="ARBA00023054"/>
    </source>
</evidence>
<proteinExistence type="predicted"/>
<keyword evidence="1 2" id="KW-0175">Coiled coil</keyword>
<evidence type="ECO:0000313" key="4">
    <source>
        <dbReference type="Proteomes" id="UP000501253"/>
    </source>
</evidence>
<reference evidence="3 4" key="1">
    <citation type="submission" date="2019-08" db="EMBL/GenBank/DDBJ databases">
        <title>Complete genome sequence of Thermosulfurimonas marina SU872T, an anaerobic thermophilic chemolithoautotrophic bacterium isolated from a shallow marine hydrothermal vent.</title>
        <authorList>
            <person name="Allioux M."/>
            <person name="Jebbar M."/>
            <person name="Slobodkina G."/>
            <person name="Slobodkin A."/>
            <person name="Moalic Y."/>
            <person name="Frolova A."/>
            <person name="Shao Z."/>
            <person name="Alain K."/>
        </authorList>
    </citation>
    <scope>NUCLEOTIDE SEQUENCE [LARGE SCALE GENOMIC DNA]</scope>
    <source>
        <strain evidence="3 4">SU872</strain>
    </source>
</reference>
<accession>A0A6H1WTQ2</accession>
<dbReference type="AlphaFoldDB" id="A0A6H1WTQ2"/>
<dbReference type="GO" id="GO:0005737">
    <property type="term" value="C:cytoplasm"/>
    <property type="evidence" value="ECO:0007669"/>
    <property type="project" value="InterPro"/>
</dbReference>
<organism evidence="3 4">
    <name type="scientific">Thermosulfurimonas marina</name>
    <dbReference type="NCBI Taxonomy" id="2047767"/>
    <lineage>
        <taxon>Bacteria</taxon>
        <taxon>Pseudomonadati</taxon>
        <taxon>Thermodesulfobacteriota</taxon>
        <taxon>Thermodesulfobacteria</taxon>
        <taxon>Thermodesulfobacteriales</taxon>
        <taxon>Thermodesulfobacteriaceae</taxon>
        <taxon>Thermosulfurimonas</taxon>
    </lineage>
</organism>
<keyword evidence="3" id="KW-0131">Cell cycle</keyword>
<sequence>MEIQDLSVLEEKIEKLLQVVNRLRAEREELQLRLQEKEAEVSRLREELNRREEERRAVKERIEHLISRLSQFSEEGA</sequence>
<keyword evidence="4" id="KW-1185">Reference proteome</keyword>
<protein>
    <submittedName>
        <fullName evidence="3">Cell division protein ZapB</fullName>
    </submittedName>
</protein>
<dbReference type="InterPro" id="IPR009252">
    <property type="entry name" value="Cell_div_ZapB"/>
</dbReference>
<gene>
    <name evidence="3" type="primary">zapB</name>
    <name evidence="3" type="ORF">FVE67_06645</name>
</gene>
<dbReference type="EMBL" id="CP042909">
    <property type="protein sequence ID" value="QJA06496.1"/>
    <property type="molecule type" value="Genomic_DNA"/>
</dbReference>
<evidence type="ECO:0000313" key="3">
    <source>
        <dbReference type="EMBL" id="QJA06496.1"/>
    </source>
</evidence>
<name>A0A6H1WTQ2_9BACT</name>
<evidence type="ECO:0000256" key="2">
    <source>
        <dbReference type="SAM" id="Coils"/>
    </source>
</evidence>
<dbReference type="Pfam" id="PF06005">
    <property type="entry name" value="ZapB"/>
    <property type="match status" value="1"/>
</dbReference>
<dbReference type="RefSeq" id="WP_168719847.1">
    <property type="nucleotide sequence ID" value="NZ_CP042909.1"/>
</dbReference>
<dbReference type="GO" id="GO:0043093">
    <property type="term" value="P:FtsZ-dependent cytokinesis"/>
    <property type="evidence" value="ECO:0007669"/>
    <property type="project" value="InterPro"/>
</dbReference>